<dbReference type="Pfam" id="PF19313">
    <property type="entry name" value="DUF5916"/>
    <property type="match status" value="1"/>
</dbReference>
<evidence type="ECO:0000313" key="5">
    <source>
        <dbReference type="Proteomes" id="UP000824755"/>
    </source>
</evidence>
<evidence type="ECO:0000259" key="2">
    <source>
        <dbReference type="Pfam" id="PF06452"/>
    </source>
</evidence>
<dbReference type="SUPFAM" id="SSF49344">
    <property type="entry name" value="CBD9-like"/>
    <property type="match status" value="1"/>
</dbReference>
<proteinExistence type="predicted"/>
<reference evidence="4 5" key="1">
    <citation type="submission" date="2021-08" db="EMBL/GenBank/DDBJ databases">
        <title>Lysobacter sp. strain CJ11 Genome sequencing and assembly.</title>
        <authorList>
            <person name="Kim I."/>
        </authorList>
    </citation>
    <scope>NUCLEOTIDE SEQUENCE [LARGE SCALE GENOMIC DNA]</scope>
    <source>
        <strain evidence="4 5">CJ11</strain>
    </source>
</reference>
<evidence type="ECO:0000259" key="3">
    <source>
        <dbReference type="Pfam" id="PF19313"/>
    </source>
</evidence>
<dbReference type="Pfam" id="PF06452">
    <property type="entry name" value="CBM9_1"/>
    <property type="match status" value="1"/>
</dbReference>
<dbReference type="Gene3D" id="2.60.40.1190">
    <property type="match status" value="1"/>
</dbReference>
<dbReference type="RefSeq" id="WP_220380156.1">
    <property type="nucleotide sequence ID" value="NZ_CP080544.1"/>
</dbReference>
<dbReference type="CDD" id="cd09618">
    <property type="entry name" value="CBM9_like_2"/>
    <property type="match status" value="1"/>
</dbReference>
<organism evidence="4 5">
    <name type="scientific">Lysobacter soyae</name>
    <dbReference type="NCBI Taxonomy" id="2764185"/>
    <lineage>
        <taxon>Bacteria</taxon>
        <taxon>Pseudomonadati</taxon>
        <taxon>Pseudomonadota</taxon>
        <taxon>Gammaproteobacteria</taxon>
        <taxon>Lysobacterales</taxon>
        <taxon>Lysobacteraceae</taxon>
        <taxon>Lysobacter</taxon>
    </lineage>
</organism>
<evidence type="ECO:0000256" key="1">
    <source>
        <dbReference type="SAM" id="SignalP"/>
    </source>
</evidence>
<dbReference type="InterPro" id="IPR010502">
    <property type="entry name" value="Carb-bd_dom_fam9"/>
</dbReference>
<dbReference type="EMBL" id="CP080544">
    <property type="protein sequence ID" value="QYR53339.1"/>
    <property type="molecule type" value="Genomic_DNA"/>
</dbReference>
<accession>A0ABX8WR77</accession>
<feature type="signal peptide" evidence="1">
    <location>
        <begin position="1"/>
        <end position="22"/>
    </location>
</feature>
<evidence type="ECO:0000313" key="4">
    <source>
        <dbReference type="EMBL" id="QYR53339.1"/>
    </source>
</evidence>
<sequence length="733" mass="82462">MKLPRRHLLCLSLALAAAPAWAQQVAGTTIPVIVNEPTIDGVVNEEEWKDALPVSLDYEISPGDNNKPATATHVRVAHTHDAFLVSFIAEDPDPKQIRAHLRDRDQPYRDDFVGMMMDTFNDQRRGYEFFVNPLGVQMDLIKEEVTGNEDDSWDGLWTSAGRITERGYEVEIRIPFSTLRFKNTDDIRTWGISFFRARPRDKRYQLANQKVSRDANCFLCTFEKYQGFQGIKPGRNLLVVPSVTTTNVQTRSPADRKWTGEGFDISPGLDVAWAPTTNLTLNLTVNPDFSQVESDSSQIDLSSNFALYQQEKRPFFLEGADYFNFPFQVLYTRQIANPDAGVRATGRSGAGTFAALLARDATTQLLLPGPLGSNFTVLDQKSNVFAGRYRYDFSKELSVGLISTYRSGTDYSNAVVGSDFNYQKGSHTFSGEVMRSTSTYPVALGLQDESPSGNVYSLGYSFSNRKYGFNTYYTNIDPGFRADLGFIGQVGYEKGLVGGRRSWFRDGKKIHKINLSGDYDVTYRYDGQLLESEWEANLSFSGPMQSNLQIVPLVRKRYWNGQMFNENYFRLLASFIPGPWLELGGNISSGRSIDLAATRIGRATVSEIWGTASIGQGWMFTFDAFNQTMRRDGGKAFSASSYDGTLSWQMDPKQRLRLSVQGNQIDRNPDLYAMPMQRHSRNLAAQLIYSYRVNPRTALYIGGATGGYVSDRENSLFQDSRGVFMKFSYAWAP</sequence>
<feature type="chain" id="PRO_5046209282" evidence="1">
    <location>
        <begin position="23"/>
        <end position="733"/>
    </location>
</feature>
<feature type="domain" description="DUF5916" evidence="3">
    <location>
        <begin position="261"/>
        <end position="337"/>
    </location>
</feature>
<keyword evidence="1" id="KW-0732">Signal</keyword>
<keyword evidence="5" id="KW-1185">Reference proteome</keyword>
<protein>
    <submittedName>
        <fullName evidence="4">Carbohydrate binding family 9 domain-containing protein</fullName>
    </submittedName>
</protein>
<name>A0ABX8WR77_9GAMM</name>
<dbReference type="Proteomes" id="UP000824755">
    <property type="component" value="Chromosome"/>
</dbReference>
<feature type="domain" description="Carbohydrate-binding" evidence="2">
    <location>
        <begin position="39"/>
        <end position="183"/>
    </location>
</feature>
<gene>
    <name evidence="4" type="ORF">H8L67_02165</name>
</gene>
<dbReference type="InterPro" id="IPR045670">
    <property type="entry name" value="DUF5916"/>
</dbReference>